<dbReference type="RefSeq" id="WP_269126649.1">
    <property type="nucleotide sequence ID" value="NZ_JAPUBN010000019.1"/>
</dbReference>
<dbReference type="Proteomes" id="UP001149719">
    <property type="component" value="Unassembled WGS sequence"/>
</dbReference>
<reference evidence="12" key="1">
    <citation type="submission" date="2022-12" db="EMBL/GenBank/DDBJ databases">
        <title>Marinomonas 15G1-11 sp. nov, isolated from marine algae.</title>
        <authorList>
            <person name="Butt M."/>
            <person name="Choi D.G."/>
            <person name="Kim J.M."/>
            <person name="Lee J.K."/>
            <person name="Baek J.H."/>
            <person name="Jeon C.O."/>
        </authorList>
    </citation>
    <scope>NUCLEOTIDE SEQUENCE</scope>
    <source>
        <strain evidence="12">15G1-11</strain>
    </source>
</reference>
<feature type="domain" description="ABC transporter" evidence="11">
    <location>
        <begin position="249"/>
        <end position="498"/>
    </location>
</feature>
<evidence type="ECO:0000259" key="11">
    <source>
        <dbReference type="PROSITE" id="PS50893"/>
    </source>
</evidence>
<keyword evidence="6 9" id="KW-0067">ATP-binding</keyword>
<keyword evidence="3 9" id="KW-0762">Sugar transport</keyword>
<gene>
    <name evidence="12" type="ORF">O1D97_14330</name>
</gene>
<feature type="compositionally biased region" description="Polar residues" evidence="10">
    <location>
        <begin position="502"/>
        <end position="521"/>
    </location>
</feature>
<evidence type="ECO:0000256" key="4">
    <source>
        <dbReference type="ARBA" id="ARBA00022737"/>
    </source>
</evidence>
<protein>
    <recommendedName>
        <fullName evidence="9">Ribose/galactose/methyl galactoside import ATP-binding protein</fullName>
        <ecNumber evidence="9">7.5.2.11</ecNumber>
    </recommendedName>
</protein>
<dbReference type="EC" id="7.5.2.11" evidence="9"/>
<comment type="subcellular location">
    <subcellularLocation>
        <location evidence="9">Cell inner membrane</location>
        <topology evidence="9">Peripheral membrane protein</topology>
    </subcellularLocation>
</comment>
<dbReference type="PROSITE" id="PS00211">
    <property type="entry name" value="ABC_TRANSPORTER_1"/>
    <property type="match status" value="1"/>
</dbReference>
<evidence type="ECO:0000256" key="8">
    <source>
        <dbReference type="ARBA" id="ARBA00023136"/>
    </source>
</evidence>
<feature type="region of interest" description="Disordered" evidence="10">
    <location>
        <begin position="497"/>
        <end position="521"/>
    </location>
</feature>
<evidence type="ECO:0000313" key="13">
    <source>
        <dbReference type="Proteomes" id="UP001149719"/>
    </source>
</evidence>
<dbReference type="PANTHER" id="PTHR43790">
    <property type="entry name" value="CARBOHYDRATE TRANSPORT ATP-BINDING PROTEIN MG119-RELATED"/>
    <property type="match status" value="1"/>
</dbReference>
<dbReference type="InterPro" id="IPR003593">
    <property type="entry name" value="AAA+_ATPase"/>
</dbReference>
<dbReference type="InterPro" id="IPR017871">
    <property type="entry name" value="ABC_transporter-like_CS"/>
</dbReference>
<evidence type="ECO:0000256" key="5">
    <source>
        <dbReference type="ARBA" id="ARBA00022741"/>
    </source>
</evidence>
<dbReference type="GO" id="GO:0005524">
    <property type="term" value="F:ATP binding"/>
    <property type="evidence" value="ECO:0007669"/>
    <property type="project" value="UniProtKB-KW"/>
</dbReference>
<evidence type="ECO:0000256" key="9">
    <source>
        <dbReference type="RuleBase" id="RU367029"/>
    </source>
</evidence>
<keyword evidence="8 9" id="KW-0472">Membrane</keyword>
<keyword evidence="5 9" id="KW-0547">Nucleotide-binding</keyword>
<accession>A0ABT4JWJ7</accession>
<name>A0ABT4JWJ7_9GAMM</name>
<keyword evidence="1 9" id="KW-0813">Transport</keyword>
<dbReference type="SUPFAM" id="SSF52540">
    <property type="entry name" value="P-loop containing nucleoside triphosphate hydrolases"/>
    <property type="match status" value="2"/>
</dbReference>
<feature type="domain" description="ABC transporter" evidence="11">
    <location>
        <begin position="8"/>
        <end position="244"/>
    </location>
</feature>
<dbReference type="EMBL" id="JAPUBN010000019">
    <property type="protein sequence ID" value="MCZ2722755.1"/>
    <property type="molecule type" value="Genomic_DNA"/>
</dbReference>
<evidence type="ECO:0000256" key="10">
    <source>
        <dbReference type="SAM" id="MobiDB-lite"/>
    </source>
</evidence>
<sequence length="521" mass="57335">MTNSDFILEMVNVSKTFPGVKALDQVNLSIRKGSIHALMGENGAGKSTLMKILYGLYTPDEGGDVFFNGQPFTPKAPIDAIRTGLAMVPQEISPSANLSVAANFFLGREIKKGILIDQAAMNEQTNKVLEELGIPMKVETLMQDVSVAKAQLLAIATAVSYEAKLIIMDEPTTALTESEVHQLYRIVKKVQERGIAIIYISHKLGEVFELSDEVSVIRDGQYIGTKKTTDITKEELINMMVGREMDEMFQREDVVIGETLLEVKHLSLPGKFEDINFTVRKGEIFGIAGLVGAGRSEVVEAIFGYKAAESGDIYLHGEKIDIRKPADAIQHRIGFVTEDRKLTGLMLNMSVTDNMIMPELLPYEKHHLISEELASDVANSMKDQLRIKTPTVDTIIGNLSGGNQQKVLIARWLLLEPEILILDEPTKGIDIGAKAEIYKLIVELARLGKAIIIVSSEMLELLSLSDRIMVMSEGREVGIIDREEATQEIILDMAAGGDVPSHDSTIQEETTSQCKTEGMTS</sequence>
<dbReference type="PANTHER" id="PTHR43790:SF7">
    <property type="entry name" value="GALACTOSE_METHYL GALACTOSIDE IMPORT ATP-BINDING PROTEIN MGLA"/>
    <property type="match status" value="1"/>
</dbReference>
<comment type="function">
    <text evidence="9">Part of an ABC transporter complex involved in carbohydrate import. Could be involved in ribose, galactose and/or methyl galactoside import. Responsible for energy coupling to the transport system.</text>
</comment>
<evidence type="ECO:0000256" key="7">
    <source>
        <dbReference type="ARBA" id="ARBA00022967"/>
    </source>
</evidence>
<dbReference type="InterPro" id="IPR027417">
    <property type="entry name" value="P-loop_NTPase"/>
</dbReference>
<dbReference type="Pfam" id="PF00005">
    <property type="entry name" value="ABC_tran"/>
    <property type="match status" value="2"/>
</dbReference>
<comment type="similarity">
    <text evidence="9">Belongs to the ABC transporter superfamily.</text>
</comment>
<keyword evidence="9" id="KW-0997">Cell inner membrane</keyword>
<dbReference type="CDD" id="cd03215">
    <property type="entry name" value="ABC_Carb_Monos_II"/>
    <property type="match status" value="1"/>
</dbReference>
<keyword evidence="4" id="KW-0677">Repeat</keyword>
<dbReference type="PROSITE" id="PS50893">
    <property type="entry name" value="ABC_TRANSPORTER_2"/>
    <property type="match status" value="2"/>
</dbReference>
<keyword evidence="7 9" id="KW-1278">Translocase</keyword>
<proteinExistence type="inferred from homology"/>
<evidence type="ECO:0000256" key="2">
    <source>
        <dbReference type="ARBA" id="ARBA00022475"/>
    </source>
</evidence>
<evidence type="ECO:0000313" key="12">
    <source>
        <dbReference type="EMBL" id="MCZ2722755.1"/>
    </source>
</evidence>
<dbReference type="SMART" id="SM00382">
    <property type="entry name" value="AAA"/>
    <property type="match status" value="2"/>
</dbReference>
<keyword evidence="13" id="KW-1185">Reference proteome</keyword>
<dbReference type="InterPro" id="IPR003439">
    <property type="entry name" value="ABC_transporter-like_ATP-bd"/>
</dbReference>
<dbReference type="CDD" id="cd03216">
    <property type="entry name" value="ABC_Carb_Monos_I"/>
    <property type="match status" value="1"/>
</dbReference>
<organism evidence="12 13">
    <name type="scientific">Marinomonas phaeophyticola</name>
    <dbReference type="NCBI Taxonomy" id="3004091"/>
    <lineage>
        <taxon>Bacteria</taxon>
        <taxon>Pseudomonadati</taxon>
        <taxon>Pseudomonadota</taxon>
        <taxon>Gammaproteobacteria</taxon>
        <taxon>Oceanospirillales</taxon>
        <taxon>Oceanospirillaceae</taxon>
        <taxon>Marinomonas</taxon>
    </lineage>
</organism>
<dbReference type="InterPro" id="IPR050107">
    <property type="entry name" value="ABC_carbohydrate_import_ATPase"/>
</dbReference>
<evidence type="ECO:0000256" key="6">
    <source>
        <dbReference type="ARBA" id="ARBA00022840"/>
    </source>
</evidence>
<comment type="catalytic activity">
    <reaction evidence="9">
        <text>D-galactose(out) + ATP + H2O = D-galactose(in) + ADP + phosphate + H(+)</text>
        <dbReference type="Rhea" id="RHEA:60156"/>
        <dbReference type="ChEBI" id="CHEBI:4139"/>
        <dbReference type="ChEBI" id="CHEBI:15377"/>
        <dbReference type="ChEBI" id="CHEBI:15378"/>
        <dbReference type="ChEBI" id="CHEBI:30616"/>
        <dbReference type="ChEBI" id="CHEBI:43474"/>
        <dbReference type="ChEBI" id="CHEBI:456216"/>
        <dbReference type="EC" id="7.5.2.11"/>
    </reaction>
</comment>
<keyword evidence="2" id="KW-1003">Cell membrane</keyword>
<comment type="caution">
    <text evidence="12">The sequence shown here is derived from an EMBL/GenBank/DDBJ whole genome shotgun (WGS) entry which is preliminary data.</text>
</comment>
<dbReference type="Gene3D" id="3.40.50.300">
    <property type="entry name" value="P-loop containing nucleotide triphosphate hydrolases"/>
    <property type="match status" value="2"/>
</dbReference>
<evidence type="ECO:0000256" key="1">
    <source>
        <dbReference type="ARBA" id="ARBA00022448"/>
    </source>
</evidence>
<evidence type="ECO:0000256" key="3">
    <source>
        <dbReference type="ARBA" id="ARBA00022597"/>
    </source>
</evidence>